<gene>
    <name evidence="1" type="ORF">PAXINDRAFT_173402</name>
</gene>
<dbReference type="Proteomes" id="UP000053647">
    <property type="component" value="Unassembled WGS sequence"/>
</dbReference>
<reference evidence="2" key="2">
    <citation type="submission" date="2015-01" db="EMBL/GenBank/DDBJ databases">
        <title>Evolutionary Origins and Diversification of the Mycorrhizal Mutualists.</title>
        <authorList>
            <consortium name="DOE Joint Genome Institute"/>
            <consortium name="Mycorrhizal Genomics Consortium"/>
            <person name="Kohler A."/>
            <person name="Kuo A."/>
            <person name="Nagy L.G."/>
            <person name="Floudas D."/>
            <person name="Copeland A."/>
            <person name="Barry K.W."/>
            <person name="Cichocki N."/>
            <person name="Veneault-Fourrey C."/>
            <person name="LaButti K."/>
            <person name="Lindquist E.A."/>
            <person name="Lipzen A."/>
            <person name="Lundell T."/>
            <person name="Morin E."/>
            <person name="Murat C."/>
            <person name="Riley R."/>
            <person name="Ohm R."/>
            <person name="Sun H."/>
            <person name="Tunlid A."/>
            <person name="Henrissat B."/>
            <person name="Grigoriev I.V."/>
            <person name="Hibbett D.S."/>
            <person name="Martin F."/>
        </authorList>
    </citation>
    <scope>NUCLEOTIDE SEQUENCE [LARGE SCALE GENOMIC DNA]</scope>
    <source>
        <strain evidence="2">ATCC 200175</strain>
    </source>
</reference>
<protein>
    <submittedName>
        <fullName evidence="1">Uncharacterized protein</fullName>
    </submittedName>
</protein>
<evidence type="ECO:0000313" key="1">
    <source>
        <dbReference type="EMBL" id="KIJ07644.1"/>
    </source>
</evidence>
<evidence type="ECO:0000313" key="2">
    <source>
        <dbReference type="Proteomes" id="UP000053647"/>
    </source>
</evidence>
<name>A0A0C9SNB7_PAXIN</name>
<dbReference type="EMBL" id="KN819826">
    <property type="protein sequence ID" value="KIJ07644.1"/>
    <property type="molecule type" value="Genomic_DNA"/>
</dbReference>
<dbReference type="HOGENOM" id="CLU_1917712_0_0_1"/>
<keyword evidence="2" id="KW-1185">Reference proteome</keyword>
<dbReference type="AlphaFoldDB" id="A0A0C9SNB7"/>
<reference evidence="1 2" key="1">
    <citation type="submission" date="2014-06" db="EMBL/GenBank/DDBJ databases">
        <authorList>
            <consortium name="DOE Joint Genome Institute"/>
            <person name="Kuo A."/>
            <person name="Kohler A."/>
            <person name="Nagy L.G."/>
            <person name="Floudas D."/>
            <person name="Copeland A."/>
            <person name="Barry K.W."/>
            <person name="Cichocki N."/>
            <person name="Veneault-Fourrey C."/>
            <person name="LaButti K."/>
            <person name="Lindquist E.A."/>
            <person name="Lipzen A."/>
            <person name="Lundell T."/>
            <person name="Morin E."/>
            <person name="Murat C."/>
            <person name="Sun H."/>
            <person name="Tunlid A."/>
            <person name="Henrissat B."/>
            <person name="Grigoriev I.V."/>
            <person name="Hibbett D.S."/>
            <person name="Martin F."/>
            <person name="Nordberg H.P."/>
            <person name="Cantor M.N."/>
            <person name="Hua S.X."/>
        </authorList>
    </citation>
    <scope>NUCLEOTIDE SEQUENCE [LARGE SCALE GENOMIC DNA]</scope>
    <source>
        <strain evidence="1 2">ATCC 200175</strain>
    </source>
</reference>
<sequence>MPEDARDILEMRPVVREKGALREEVEKINKNREAADGNGTQQDVRDTDLGILYFTACISHHVFILRLLVATCVLSLHVWVDGPFPEYRVDVRIDKRGRKVECKHGEKSIDVGHRLSTHAKLCADIGTLVERR</sequence>
<organism evidence="1 2">
    <name type="scientific">Paxillus involutus ATCC 200175</name>
    <dbReference type="NCBI Taxonomy" id="664439"/>
    <lineage>
        <taxon>Eukaryota</taxon>
        <taxon>Fungi</taxon>
        <taxon>Dikarya</taxon>
        <taxon>Basidiomycota</taxon>
        <taxon>Agaricomycotina</taxon>
        <taxon>Agaricomycetes</taxon>
        <taxon>Agaricomycetidae</taxon>
        <taxon>Boletales</taxon>
        <taxon>Paxilineae</taxon>
        <taxon>Paxillaceae</taxon>
        <taxon>Paxillus</taxon>
    </lineage>
</organism>
<proteinExistence type="predicted"/>
<accession>A0A0C9SNB7</accession>